<sequence>MLQDQITLKARHRNFVKKISEKEIVYALKNNEGYATSSSNEVEDEEGNPIEIICFWSDISIAKSCRENEWNEYEISELSLSEFLENWCVGMNNDGLIIGTNFDKNLFGYEIEPLDLILEIISELNLLNKQIILNKFDGIQDLEFQIKNILEN</sequence>
<name>A0ABY1NXG0_9FLAO</name>
<dbReference type="EMBL" id="FXTZ01000006">
    <property type="protein sequence ID" value="SMP21252.1"/>
    <property type="molecule type" value="Genomic_DNA"/>
</dbReference>
<comment type="caution">
    <text evidence="1">The sequence shown here is derived from an EMBL/GenBank/DDBJ whole genome shotgun (WGS) entry which is preliminary data.</text>
</comment>
<organism evidence="1 2">
    <name type="scientific">Chryseobacterium profundimaris</name>
    <dbReference type="NCBI Taxonomy" id="1387275"/>
    <lineage>
        <taxon>Bacteria</taxon>
        <taxon>Pseudomonadati</taxon>
        <taxon>Bacteroidota</taxon>
        <taxon>Flavobacteriia</taxon>
        <taxon>Flavobacteriales</taxon>
        <taxon>Weeksellaceae</taxon>
        <taxon>Chryseobacterium group</taxon>
        <taxon>Chryseobacterium</taxon>
    </lineage>
</organism>
<proteinExistence type="predicted"/>
<evidence type="ECO:0008006" key="3">
    <source>
        <dbReference type="Google" id="ProtNLM"/>
    </source>
</evidence>
<keyword evidence="2" id="KW-1185">Reference proteome</keyword>
<accession>A0ABY1NXG0</accession>
<protein>
    <recommendedName>
        <fullName evidence="3">DUF2750 domain-containing protein</fullName>
    </recommendedName>
</protein>
<gene>
    <name evidence="1" type="ORF">SAMN06264346_10623</name>
</gene>
<dbReference type="InterPro" id="IPR021284">
    <property type="entry name" value="DUF2750"/>
</dbReference>
<dbReference type="Proteomes" id="UP001157960">
    <property type="component" value="Unassembled WGS sequence"/>
</dbReference>
<dbReference type="Pfam" id="PF11042">
    <property type="entry name" value="DUF2750"/>
    <property type="match status" value="1"/>
</dbReference>
<reference evidence="1 2" key="1">
    <citation type="submission" date="2017-05" db="EMBL/GenBank/DDBJ databases">
        <authorList>
            <person name="Varghese N."/>
            <person name="Submissions S."/>
        </authorList>
    </citation>
    <scope>NUCLEOTIDE SEQUENCE [LARGE SCALE GENOMIC DNA]</scope>
    <source>
        <strain evidence="1 2">DSM 28214</strain>
    </source>
</reference>
<dbReference type="RefSeq" id="WP_283422157.1">
    <property type="nucleotide sequence ID" value="NZ_FXTZ01000006.1"/>
</dbReference>
<evidence type="ECO:0000313" key="2">
    <source>
        <dbReference type="Proteomes" id="UP001157960"/>
    </source>
</evidence>
<evidence type="ECO:0000313" key="1">
    <source>
        <dbReference type="EMBL" id="SMP21252.1"/>
    </source>
</evidence>